<accession>A0A6C0IR15</accession>
<proteinExistence type="predicted"/>
<dbReference type="GO" id="GO:0032259">
    <property type="term" value="P:methylation"/>
    <property type="evidence" value="ECO:0007669"/>
    <property type="project" value="UniProtKB-KW"/>
</dbReference>
<dbReference type="PROSITE" id="PS00094">
    <property type="entry name" value="C5_MTASE_1"/>
    <property type="match status" value="1"/>
</dbReference>
<dbReference type="Gene3D" id="3.90.120.10">
    <property type="entry name" value="DNA Methylase, subunit A, domain 2"/>
    <property type="match status" value="1"/>
</dbReference>
<feature type="domain" description="C2H2-type" evidence="4">
    <location>
        <begin position="4"/>
        <end position="31"/>
    </location>
</feature>
<dbReference type="PROSITE" id="PS51679">
    <property type="entry name" value="SAM_MT_C5"/>
    <property type="match status" value="1"/>
</dbReference>
<keyword evidence="3" id="KW-0949">S-adenosyl-L-methionine</keyword>
<evidence type="ECO:0000259" key="4">
    <source>
        <dbReference type="PROSITE" id="PS50157"/>
    </source>
</evidence>
<name>A0A6C0IR15_9ZZZZ</name>
<dbReference type="Gene3D" id="3.30.160.60">
    <property type="entry name" value="Classic Zinc Finger"/>
    <property type="match status" value="1"/>
</dbReference>
<dbReference type="EMBL" id="MN740244">
    <property type="protein sequence ID" value="QHT95651.1"/>
    <property type="molecule type" value="Genomic_DNA"/>
</dbReference>
<dbReference type="PRINTS" id="PR00105">
    <property type="entry name" value="C5METTRFRASE"/>
</dbReference>
<sequence>MVQHVCERCGKTFDKKQGLTQHMKRKTPCENIMEKVEEKINKEVQKRVEIIQNPPTTTKKTSYKFIDLFCGIGGFHIALTQLGCECVLACDIDQSCRDTYADNYGITPVKDVRDIDPHNMMDFDIICAGFPCQPFSNGGKKRTFDDDRGLLFDEIMRIAKVKKPKFMFLENVKHILKVSDGEVIEYIKKKINDAGYHLHLFNMSPHNYGIPQQRERVYFVCVRKDIVGEKQEIEIPEHIGTIKLENFMQKKEEIDEKYFVKGDILYTLNAWDEMVKKMEVGEKISPTILIHDAYRNHSATDIASFADWRRDYIEKNEDLIKKYKPQFDEWYKKHKDVLQKREIYGKLEWQVGTLKPNDSIFNHFIQVRQSGIRVKKAHYFPTLVAISQIPIYGKEKRYITPRECARLQCFPESFKLNPNDRHSYKQFGNSVNVKNVKTVAETAFKFY</sequence>
<dbReference type="GO" id="GO:0008168">
    <property type="term" value="F:methyltransferase activity"/>
    <property type="evidence" value="ECO:0007669"/>
    <property type="project" value="UniProtKB-KW"/>
</dbReference>
<dbReference type="InterPro" id="IPR050750">
    <property type="entry name" value="C5-MTase"/>
</dbReference>
<evidence type="ECO:0000313" key="5">
    <source>
        <dbReference type="EMBL" id="QHT95651.1"/>
    </source>
</evidence>
<keyword evidence="2" id="KW-0808">Transferase</keyword>
<dbReference type="Gene3D" id="3.40.50.150">
    <property type="entry name" value="Vaccinia Virus protein VP39"/>
    <property type="match status" value="1"/>
</dbReference>
<dbReference type="AlphaFoldDB" id="A0A6C0IR15"/>
<dbReference type="Pfam" id="PF00145">
    <property type="entry name" value="DNA_methylase"/>
    <property type="match status" value="1"/>
</dbReference>
<evidence type="ECO:0000256" key="2">
    <source>
        <dbReference type="ARBA" id="ARBA00022679"/>
    </source>
</evidence>
<organism evidence="5">
    <name type="scientific">viral metagenome</name>
    <dbReference type="NCBI Taxonomy" id="1070528"/>
    <lineage>
        <taxon>unclassified sequences</taxon>
        <taxon>metagenomes</taxon>
        <taxon>organismal metagenomes</taxon>
    </lineage>
</organism>
<keyword evidence="1" id="KW-0489">Methyltransferase</keyword>
<dbReference type="InterPro" id="IPR029063">
    <property type="entry name" value="SAM-dependent_MTases_sf"/>
</dbReference>
<dbReference type="NCBIfam" id="TIGR00675">
    <property type="entry name" value="dcm"/>
    <property type="match status" value="1"/>
</dbReference>
<reference evidence="5" key="1">
    <citation type="journal article" date="2020" name="Nature">
        <title>Giant virus diversity and host interactions through global metagenomics.</title>
        <authorList>
            <person name="Schulz F."/>
            <person name="Roux S."/>
            <person name="Paez-Espino D."/>
            <person name="Jungbluth S."/>
            <person name="Walsh D.A."/>
            <person name="Denef V.J."/>
            <person name="McMahon K.D."/>
            <person name="Konstantinidis K.T."/>
            <person name="Eloe-Fadrosh E.A."/>
            <person name="Kyrpides N.C."/>
            <person name="Woyke T."/>
        </authorList>
    </citation>
    <scope>NUCLEOTIDE SEQUENCE</scope>
    <source>
        <strain evidence="5">GVMAG-M-3300024261-8</strain>
    </source>
</reference>
<dbReference type="PROSITE" id="PS50157">
    <property type="entry name" value="ZINC_FINGER_C2H2_2"/>
    <property type="match status" value="1"/>
</dbReference>
<protein>
    <recommendedName>
        <fullName evidence="4">C2H2-type domain-containing protein</fullName>
    </recommendedName>
</protein>
<dbReference type="InterPro" id="IPR013087">
    <property type="entry name" value="Znf_C2H2_type"/>
</dbReference>
<evidence type="ECO:0000256" key="3">
    <source>
        <dbReference type="ARBA" id="ARBA00022691"/>
    </source>
</evidence>
<evidence type="ECO:0000256" key="1">
    <source>
        <dbReference type="ARBA" id="ARBA00022603"/>
    </source>
</evidence>
<dbReference type="InterPro" id="IPR001525">
    <property type="entry name" value="C5_MeTfrase"/>
</dbReference>
<dbReference type="InterPro" id="IPR018117">
    <property type="entry name" value="C5_DNA_meth_AS"/>
</dbReference>
<dbReference type="PANTHER" id="PTHR46098">
    <property type="entry name" value="TRNA (CYTOSINE(38)-C(5))-METHYLTRANSFERASE"/>
    <property type="match status" value="1"/>
</dbReference>
<dbReference type="PANTHER" id="PTHR46098:SF1">
    <property type="entry name" value="TRNA (CYTOSINE(38)-C(5))-METHYLTRANSFERASE"/>
    <property type="match status" value="1"/>
</dbReference>
<dbReference type="SUPFAM" id="SSF53335">
    <property type="entry name" value="S-adenosyl-L-methionine-dependent methyltransferases"/>
    <property type="match status" value="1"/>
</dbReference>